<accession>X1B5R0</accession>
<organism evidence="2">
    <name type="scientific">marine sediment metagenome</name>
    <dbReference type="NCBI Taxonomy" id="412755"/>
    <lineage>
        <taxon>unclassified sequences</taxon>
        <taxon>metagenomes</taxon>
        <taxon>ecological metagenomes</taxon>
    </lineage>
</organism>
<reference evidence="2" key="1">
    <citation type="journal article" date="2014" name="Front. Microbiol.">
        <title>High frequency of phylogenetically diverse reductive dehalogenase-homologous genes in deep subseafloor sedimentary metagenomes.</title>
        <authorList>
            <person name="Kawai M."/>
            <person name="Futagami T."/>
            <person name="Toyoda A."/>
            <person name="Takaki Y."/>
            <person name="Nishi S."/>
            <person name="Hori S."/>
            <person name="Arai W."/>
            <person name="Tsubouchi T."/>
            <person name="Morono Y."/>
            <person name="Uchiyama I."/>
            <person name="Ito T."/>
            <person name="Fujiyama A."/>
            <person name="Inagaki F."/>
            <person name="Takami H."/>
        </authorList>
    </citation>
    <scope>NUCLEOTIDE SEQUENCE</scope>
    <source>
        <strain evidence="2">Expedition CK06-06</strain>
    </source>
</reference>
<dbReference type="Pfam" id="PF00037">
    <property type="entry name" value="Fer4"/>
    <property type="match status" value="1"/>
</dbReference>
<feature type="non-terminal residue" evidence="2">
    <location>
        <position position="1"/>
    </location>
</feature>
<dbReference type="InterPro" id="IPR017900">
    <property type="entry name" value="4Fe4S_Fe_S_CS"/>
</dbReference>
<name>X1B5R0_9ZZZZ</name>
<protein>
    <recommendedName>
        <fullName evidence="1">4Fe-4S ferredoxin-type domain-containing protein</fullName>
    </recommendedName>
</protein>
<dbReference type="PROSITE" id="PS00198">
    <property type="entry name" value="4FE4S_FER_1"/>
    <property type="match status" value="1"/>
</dbReference>
<proteinExistence type="predicted"/>
<feature type="domain" description="4Fe-4S ferredoxin-type" evidence="1">
    <location>
        <begin position="3"/>
        <end position="32"/>
    </location>
</feature>
<evidence type="ECO:0000259" key="1">
    <source>
        <dbReference type="PROSITE" id="PS51379"/>
    </source>
</evidence>
<evidence type="ECO:0000313" key="2">
    <source>
        <dbReference type="EMBL" id="GAG90425.1"/>
    </source>
</evidence>
<dbReference type="InterPro" id="IPR017896">
    <property type="entry name" value="4Fe4S_Fe-S-bd"/>
</dbReference>
<dbReference type="EMBL" id="BART01025781">
    <property type="protein sequence ID" value="GAG90425.1"/>
    <property type="molecule type" value="Genomic_DNA"/>
</dbReference>
<dbReference type="Gene3D" id="3.30.70.20">
    <property type="match status" value="1"/>
</dbReference>
<dbReference type="SUPFAM" id="SSF54862">
    <property type="entry name" value="4Fe-4S ferredoxins"/>
    <property type="match status" value="1"/>
</dbReference>
<sequence length="61" mass="6776">DDEIAQVEELKCKGCGVCISSCPARAIDLKYYRDRQFEAEIKGIGTIEMDSSTEESTTVKN</sequence>
<dbReference type="AlphaFoldDB" id="X1B5R0"/>
<dbReference type="PROSITE" id="PS51379">
    <property type="entry name" value="4FE4S_FER_2"/>
    <property type="match status" value="1"/>
</dbReference>
<comment type="caution">
    <text evidence="2">The sequence shown here is derived from an EMBL/GenBank/DDBJ whole genome shotgun (WGS) entry which is preliminary data.</text>
</comment>
<gene>
    <name evidence="2" type="ORF">S01H4_46178</name>
</gene>